<dbReference type="Gene3D" id="3.30.70.1060">
    <property type="entry name" value="Dimeric alpha+beta barrel"/>
    <property type="match status" value="1"/>
</dbReference>
<dbReference type="AlphaFoldDB" id="A0A2P8E0X3"/>
<dbReference type="SUPFAM" id="SSF54909">
    <property type="entry name" value="Dimeric alpha+beta barrel"/>
    <property type="match status" value="1"/>
</dbReference>
<dbReference type="Pfam" id="PF03795">
    <property type="entry name" value="YCII"/>
    <property type="match status" value="1"/>
</dbReference>
<dbReference type="RefSeq" id="WP_106537537.1">
    <property type="nucleotide sequence ID" value="NZ_ML142902.1"/>
</dbReference>
<dbReference type="Proteomes" id="UP000243528">
    <property type="component" value="Unassembled WGS sequence"/>
</dbReference>
<dbReference type="PANTHER" id="PTHR37828:SF1">
    <property type="entry name" value="YCII-RELATED DOMAIN-CONTAINING PROTEIN"/>
    <property type="match status" value="1"/>
</dbReference>
<comment type="similarity">
    <text evidence="1">Belongs to the YciI family.</text>
</comment>
<keyword evidence="4" id="KW-1185">Reference proteome</keyword>
<dbReference type="PANTHER" id="PTHR37828">
    <property type="entry name" value="GSR2449 PROTEIN"/>
    <property type="match status" value="1"/>
</dbReference>
<evidence type="ECO:0000256" key="1">
    <source>
        <dbReference type="ARBA" id="ARBA00007689"/>
    </source>
</evidence>
<comment type="caution">
    <text evidence="3">The sequence shown here is derived from an EMBL/GenBank/DDBJ whole genome shotgun (WGS) entry which is preliminary data.</text>
</comment>
<dbReference type="InterPro" id="IPR011008">
    <property type="entry name" value="Dimeric_a/b-barrel"/>
</dbReference>
<reference evidence="3 4" key="1">
    <citation type="submission" date="2018-03" db="EMBL/GenBank/DDBJ databases">
        <title>Genomic Encyclopedia of Archaeal and Bacterial Type Strains, Phase II (KMG-II): from individual species to whole genera.</title>
        <authorList>
            <person name="Goeker M."/>
        </authorList>
    </citation>
    <scope>NUCLEOTIDE SEQUENCE [LARGE SCALE GENOMIC DNA]</scope>
    <source>
        <strain evidence="3 4">DSM 45211</strain>
    </source>
</reference>
<dbReference type="OrthoDB" id="8968203at2"/>
<name>A0A2P8E0X3_9ACTN</name>
<evidence type="ECO:0000259" key="2">
    <source>
        <dbReference type="Pfam" id="PF03795"/>
    </source>
</evidence>
<accession>A0A2P8E0X3</accession>
<gene>
    <name evidence="3" type="ORF">CLV30_10820</name>
</gene>
<sequence>MTTTFALMYTYTDDVALQDEHRSAHIDYLRRLVDDGLLVASGPWGPDDARGGLLVYRAEDRAAVQAIVDGDPFVTNGVVAEARIREWVPLLGPAAGALTSQA</sequence>
<protein>
    <recommendedName>
        <fullName evidence="2">YCII-related domain-containing protein</fullName>
    </recommendedName>
</protein>
<dbReference type="EMBL" id="PYGE01000008">
    <property type="protein sequence ID" value="PSL03108.1"/>
    <property type="molecule type" value="Genomic_DNA"/>
</dbReference>
<evidence type="ECO:0000313" key="3">
    <source>
        <dbReference type="EMBL" id="PSL03108.1"/>
    </source>
</evidence>
<dbReference type="InterPro" id="IPR005545">
    <property type="entry name" value="YCII"/>
</dbReference>
<proteinExistence type="inferred from homology"/>
<evidence type="ECO:0000313" key="4">
    <source>
        <dbReference type="Proteomes" id="UP000243528"/>
    </source>
</evidence>
<feature type="domain" description="YCII-related" evidence="2">
    <location>
        <begin position="6"/>
        <end position="87"/>
    </location>
</feature>
<organism evidence="3 4">
    <name type="scientific">Haloactinopolyspora alba</name>
    <dbReference type="NCBI Taxonomy" id="648780"/>
    <lineage>
        <taxon>Bacteria</taxon>
        <taxon>Bacillati</taxon>
        <taxon>Actinomycetota</taxon>
        <taxon>Actinomycetes</taxon>
        <taxon>Jiangellales</taxon>
        <taxon>Jiangellaceae</taxon>
        <taxon>Haloactinopolyspora</taxon>
    </lineage>
</organism>